<name>A0A9D2ABY3_9BACT</name>
<dbReference type="Proteomes" id="UP000824202">
    <property type="component" value="Unassembled WGS sequence"/>
</dbReference>
<evidence type="ECO:0000313" key="3">
    <source>
        <dbReference type="EMBL" id="HIX04133.1"/>
    </source>
</evidence>
<keyword evidence="3" id="KW-0808">Transferase</keyword>
<dbReference type="PANTHER" id="PTHR34220">
    <property type="entry name" value="SENSOR HISTIDINE KINASE YPDA"/>
    <property type="match status" value="1"/>
</dbReference>
<dbReference type="Pfam" id="PF06580">
    <property type="entry name" value="His_kinase"/>
    <property type="match status" value="1"/>
</dbReference>
<keyword evidence="3" id="KW-0418">Kinase</keyword>
<evidence type="ECO:0000313" key="4">
    <source>
        <dbReference type="Proteomes" id="UP000824202"/>
    </source>
</evidence>
<dbReference type="InterPro" id="IPR050640">
    <property type="entry name" value="Bact_2-comp_sensor_kinase"/>
</dbReference>
<sequence length="343" mass="39695">MKPSKTLQYIIQIICWGIVFFFPLFFLPKEAELVSKRYLGYVFVPISFMVIFYLNYFFLINRLLFRKHLICFLLSNVALFVLLTFLLDYWHTFYFMEIMGEKQHSGGPPKAMILLRDGAMMALTAALSVAVKVTNNWYNTENERKELEKARTEAELKNLKSQLNPHFLFNTLNNIYSLIAIDADRAQYAVHDLSRLLRHVLYEDKQQLVSLDGEITFMRSYIELMSLRLPEQVDVKVDLPETETRMLIAPLLFITLIENAFKHGVSPTKHSFIHIALSVNPAEGVECRIENSNYPKQDNDRSGSGIGLVNLRKRLELLYPGKYELHTGAEDGDTYVAYLKIVC</sequence>
<dbReference type="Gene3D" id="3.30.565.10">
    <property type="entry name" value="Histidine kinase-like ATPase, C-terminal domain"/>
    <property type="match status" value="1"/>
</dbReference>
<feature type="transmembrane region" description="Helical" evidence="1">
    <location>
        <begin position="38"/>
        <end position="58"/>
    </location>
</feature>
<gene>
    <name evidence="3" type="ORF">H9863_08490</name>
</gene>
<organism evidence="3 4">
    <name type="scientific">Candidatus Odoribacter faecigallinarum</name>
    <dbReference type="NCBI Taxonomy" id="2838706"/>
    <lineage>
        <taxon>Bacteria</taxon>
        <taxon>Pseudomonadati</taxon>
        <taxon>Bacteroidota</taxon>
        <taxon>Bacteroidia</taxon>
        <taxon>Bacteroidales</taxon>
        <taxon>Odoribacteraceae</taxon>
        <taxon>Odoribacter</taxon>
    </lineage>
</organism>
<dbReference type="InterPro" id="IPR036890">
    <property type="entry name" value="HATPase_C_sf"/>
</dbReference>
<feature type="transmembrane region" description="Helical" evidence="1">
    <location>
        <begin position="7"/>
        <end position="26"/>
    </location>
</feature>
<proteinExistence type="predicted"/>
<comment type="caution">
    <text evidence="3">The sequence shown here is derived from an EMBL/GenBank/DDBJ whole genome shotgun (WGS) entry which is preliminary data.</text>
</comment>
<reference evidence="3" key="2">
    <citation type="submission" date="2021-04" db="EMBL/GenBank/DDBJ databases">
        <authorList>
            <person name="Gilroy R."/>
        </authorList>
    </citation>
    <scope>NUCLEOTIDE SEQUENCE</scope>
    <source>
        <strain evidence="3">23274</strain>
    </source>
</reference>
<dbReference type="EMBL" id="DXFT01000165">
    <property type="protein sequence ID" value="HIX04133.1"/>
    <property type="molecule type" value="Genomic_DNA"/>
</dbReference>
<dbReference type="PANTHER" id="PTHR34220:SF7">
    <property type="entry name" value="SENSOR HISTIDINE KINASE YPDA"/>
    <property type="match status" value="1"/>
</dbReference>
<feature type="transmembrane region" description="Helical" evidence="1">
    <location>
        <begin position="70"/>
        <end position="91"/>
    </location>
</feature>
<dbReference type="InterPro" id="IPR010559">
    <property type="entry name" value="Sig_transdc_His_kin_internal"/>
</dbReference>
<evidence type="ECO:0000259" key="2">
    <source>
        <dbReference type="Pfam" id="PF06580"/>
    </source>
</evidence>
<dbReference type="GO" id="GO:0016020">
    <property type="term" value="C:membrane"/>
    <property type="evidence" value="ECO:0007669"/>
    <property type="project" value="InterPro"/>
</dbReference>
<keyword evidence="1" id="KW-0472">Membrane</keyword>
<keyword evidence="1" id="KW-0812">Transmembrane</keyword>
<protein>
    <submittedName>
        <fullName evidence="3">Histidine kinase</fullName>
    </submittedName>
</protein>
<evidence type="ECO:0000256" key="1">
    <source>
        <dbReference type="SAM" id="Phobius"/>
    </source>
</evidence>
<dbReference type="AlphaFoldDB" id="A0A9D2ABY3"/>
<reference evidence="3" key="1">
    <citation type="journal article" date="2021" name="PeerJ">
        <title>Extensive microbial diversity within the chicken gut microbiome revealed by metagenomics and culture.</title>
        <authorList>
            <person name="Gilroy R."/>
            <person name="Ravi A."/>
            <person name="Getino M."/>
            <person name="Pursley I."/>
            <person name="Horton D.L."/>
            <person name="Alikhan N.F."/>
            <person name="Baker D."/>
            <person name="Gharbi K."/>
            <person name="Hall N."/>
            <person name="Watson M."/>
            <person name="Adriaenssens E.M."/>
            <person name="Foster-Nyarko E."/>
            <person name="Jarju S."/>
            <person name="Secka A."/>
            <person name="Antonio M."/>
            <person name="Oren A."/>
            <person name="Chaudhuri R.R."/>
            <person name="La Ragione R."/>
            <person name="Hildebrand F."/>
            <person name="Pallen M.J."/>
        </authorList>
    </citation>
    <scope>NUCLEOTIDE SEQUENCE</scope>
    <source>
        <strain evidence="3">23274</strain>
    </source>
</reference>
<feature type="domain" description="Signal transduction histidine kinase internal region" evidence="2">
    <location>
        <begin position="154"/>
        <end position="232"/>
    </location>
</feature>
<dbReference type="SUPFAM" id="SSF55874">
    <property type="entry name" value="ATPase domain of HSP90 chaperone/DNA topoisomerase II/histidine kinase"/>
    <property type="match status" value="1"/>
</dbReference>
<dbReference type="GO" id="GO:0000155">
    <property type="term" value="F:phosphorelay sensor kinase activity"/>
    <property type="evidence" value="ECO:0007669"/>
    <property type="project" value="InterPro"/>
</dbReference>
<keyword evidence="1" id="KW-1133">Transmembrane helix</keyword>
<accession>A0A9D2ABY3</accession>